<organism evidence="1 2">
    <name type="scientific">Phlebia brevispora</name>
    <dbReference type="NCBI Taxonomy" id="194682"/>
    <lineage>
        <taxon>Eukaryota</taxon>
        <taxon>Fungi</taxon>
        <taxon>Dikarya</taxon>
        <taxon>Basidiomycota</taxon>
        <taxon>Agaricomycotina</taxon>
        <taxon>Agaricomycetes</taxon>
        <taxon>Polyporales</taxon>
        <taxon>Meruliaceae</taxon>
        <taxon>Phlebia</taxon>
    </lineage>
</organism>
<evidence type="ECO:0000313" key="2">
    <source>
        <dbReference type="Proteomes" id="UP001148662"/>
    </source>
</evidence>
<reference evidence="1" key="1">
    <citation type="submission" date="2022-07" db="EMBL/GenBank/DDBJ databases">
        <title>Genome Sequence of Phlebia brevispora.</title>
        <authorList>
            <person name="Buettner E."/>
        </authorList>
    </citation>
    <scope>NUCLEOTIDE SEQUENCE</scope>
    <source>
        <strain evidence="1">MPL23</strain>
    </source>
</reference>
<keyword evidence="2" id="KW-1185">Reference proteome</keyword>
<comment type="caution">
    <text evidence="1">The sequence shown here is derived from an EMBL/GenBank/DDBJ whole genome shotgun (WGS) entry which is preliminary data.</text>
</comment>
<accession>A0ACC1RVS7</accession>
<name>A0ACC1RVS7_9APHY</name>
<dbReference type="Proteomes" id="UP001148662">
    <property type="component" value="Unassembled WGS sequence"/>
</dbReference>
<gene>
    <name evidence="1" type="ORF">NM688_g8221</name>
</gene>
<evidence type="ECO:0000313" key="1">
    <source>
        <dbReference type="EMBL" id="KAJ3526758.1"/>
    </source>
</evidence>
<proteinExistence type="predicted"/>
<dbReference type="EMBL" id="JANHOG010002140">
    <property type="protein sequence ID" value="KAJ3526758.1"/>
    <property type="molecule type" value="Genomic_DNA"/>
</dbReference>
<sequence>MLSWVNGMKNHNALRATHAFAAARDFGPDAPAACFLSAAPYSAMRKKAGKQENSAPHPAVAAYSKLLYFPRCEIIMESSTSYQRRPNTGLTIGMDALLAEYFPPAVVTIEEERLAYERIGQEVTHIIRMDPEGIIALLQRIHLMTNSDSHKYFYMRHVTTSLVSSDDSTWEKLRYTEPTIGDLLVDIILDGALCGFSEEELFLDPEAALVPYANRNFALLLNTAMHRSCAQFTPSMLSDDPRPDSSIGYAKAIHRRVHSVWERLSQIVAPSDYGESKLPHVVDLLHTYMMWIGYPWVHLHCVFYNTPPADKNIMQQCLYTFCFAQKELYCNEALFMLLKMFDWHYLSQEKIEEICNEVFRREETAQAFIDACSAVLAAPKLRVLFARNCQPLQAILHFQAQVFASGVQVLLGVASATKSMNKIFGNGLRACQRLKCQHDADMEQALKSISAILNCLLVPFWSRFCVEYDVACTVLFLAADILEDMLRERQLENAGDILVFIQMYSTTALVIPTSRAHGKMHKDILHLRYTVNERYRALLRDLRLSRLPSGATKAARDTMEHEQMAPVPLRGMRMQRDEAIAPIARVHGLLAGTVLQQVLSEVGLDQGRSQDGQLSSYSLHPSRASLDSRFIMEDSTAVHRQMLLSDSLTDSEPHFVQYLAPIVFSGEEAQSAYDRIREEVVSSLQTNPGHVIELLQSAHTMANDDSCKHYYIHHITTQLGLSDDELWMKLRDSEPKIENVLINIMSDGDFCGFSREELYKEPELIAFPYTNYVHNIALLFNMCARKLLTLFLLLRGSRADALIGPYAEIIQRKVDPIWERLSQVMQPSDYIKKGFPDVADALQACVMWIGHGWLVLRCASKYSAPAAEQEVARQSLYTFCTARRELYRNECFFLLYNMIHAKHISEDELIVMCNEVFRDEETSQAFIDACVATLSTPKLSVVSTKGLPDYQPVQALLWFQQQVIARGPQMLRDVASRCDNMSRLGNSGMLACQRLKCQCGGDSDAERALNHMCAFVNYLLFTFKITTHFDQRVACTGLLLGADLLEKAA</sequence>
<protein>
    <submittedName>
        <fullName evidence="1">Uncharacterized protein</fullName>
    </submittedName>
</protein>